<name>A0AAQ4NXU1_GASAC</name>
<feature type="domain" description="IF rod" evidence="4">
    <location>
        <begin position="147"/>
        <end position="260"/>
    </location>
</feature>
<dbReference type="GO" id="GO:0005200">
    <property type="term" value="F:structural constituent of cytoskeleton"/>
    <property type="evidence" value="ECO:0007669"/>
    <property type="project" value="TreeGrafter"/>
</dbReference>
<dbReference type="GO" id="GO:0042383">
    <property type="term" value="C:sarcolemma"/>
    <property type="evidence" value="ECO:0007669"/>
    <property type="project" value="TreeGrafter"/>
</dbReference>
<evidence type="ECO:0000313" key="5">
    <source>
        <dbReference type="Ensembl" id="ENSGACP00000031153.1"/>
    </source>
</evidence>
<dbReference type="AlphaFoldDB" id="A0AAQ4NXU1"/>
<dbReference type="Pfam" id="PF00038">
    <property type="entry name" value="Filament"/>
    <property type="match status" value="1"/>
</dbReference>
<dbReference type="SUPFAM" id="SSF64593">
    <property type="entry name" value="Intermediate filament protein, coiled coil region"/>
    <property type="match status" value="2"/>
</dbReference>
<dbReference type="GeneTree" id="ENSGT00940000155522"/>
<evidence type="ECO:0000256" key="3">
    <source>
        <dbReference type="SAM" id="MobiDB-lite"/>
    </source>
</evidence>
<dbReference type="GO" id="GO:0045109">
    <property type="term" value="P:intermediate filament organization"/>
    <property type="evidence" value="ECO:0007669"/>
    <property type="project" value="TreeGrafter"/>
</dbReference>
<reference evidence="5" key="3">
    <citation type="submission" date="2025-09" db="UniProtKB">
        <authorList>
            <consortium name="Ensembl"/>
        </authorList>
    </citation>
    <scope>IDENTIFICATION</scope>
</reference>
<dbReference type="PANTHER" id="PTHR45652">
    <property type="entry name" value="GLIAL FIBRILLARY ACIDIC PROTEIN"/>
    <property type="match status" value="1"/>
</dbReference>
<accession>A0AAQ4NXU1</accession>
<keyword evidence="1" id="KW-0403">Intermediate filament</keyword>
<feature type="region of interest" description="Disordered" evidence="3">
    <location>
        <begin position="258"/>
        <end position="296"/>
    </location>
</feature>
<protein>
    <submittedName>
        <fullName evidence="5">Desmin b</fullName>
    </submittedName>
</protein>
<keyword evidence="2" id="KW-0175">Coiled coil</keyword>
<dbReference type="GO" id="GO:0005882">
    <property type="term" value="C:intermediate filament"/>
    <property type="evidence" value="ECO:0007669"/>
    <property type="project" value="UniProtKB-KW"/>
</dbReference>
<evidence type="ECO:0000313" key="6">
    <source>
        <dbReference type="Proteomes" id="UP000007635"/>
    </source>
</evidence>
<sequence>MHAFVHWNLLKDSEKEAESLHHTNCSKEGDCIKPGQVGLPPLPSSAGAPSKLPVCSAMASDSSSSQTAMNQKFLTPQTNEKVELQHLDDDFPSVIERVRRMELQKQNPTLLAEVKRPQGRKLTYHERLMDQTPQKEDVESRLAASRGVSNMNQAVDKNYDALKQEIIEFRKQIQPYTHDIGSLKDTNESLIRQMRDMEYHHRLEAGSLLYYIATLEMEIVNMREEMEHMVQEHQGLLHVKRTQDLQIAATRKMLEEEESRIAVREQSFSKPNPKETSREQQVRVVEISHDYPPGVN</sequence>
<dbReference type="InterPro" id="IPR039008">
    <property type="entry name" value="IF_rod_dom"/>
</dbReference>
<reference evidence="5 6" key="1">
    <citation type="journal article" date="2021" name="G3 (Bethesda)">
        <title>Improved contiguity of the threespine stickleback genome using long-read sequencing.</title>
        <authorList>
            <person name="Nath S."/>
            <person name="Shaw D.E."/>
            <person name="White M.A."/>
        </authorList>
    </citation>
    <scope>NUCLEOTIDE SEQUENCE [LARGE SCALE GENOMIC DNA]</scope>
    <source>
        <strain evidence="5 6">Lake Benthic</strain>
    </source>
</reference>
<evidence type="ECO:0000256" key="1">
    <source>
        <dbReference type="ARBA" id="ARBA00022754"/>
    </source>
</evidence>
<dbReference type="GO" id="GO:0005911">
    <property type="term" value="C:cell-cell junction"/>
    <property type="evidence" value="ECO:0007669"/>
    <property type="project" value="TreeGrafter"/>
</dbReference>
<dbReference type="InterPro" id="IPR050405">
    <property type="entry name" value="Intermediate_filament"/>
</dbReference>
<feature type="compositionally biased region" description="Basic and acidic residues" evidence="3">
    <location>
        <begin position="272"/>
        <end position="289"/>
    </location>
</feature>
<dbReference type="PANTHER" id="PTHR45652:SF2">
    <property type="entry name" value="DESMIN"/>
    <property type="match status" value="1"/>
</dbReference>
<dbReference type="GO" id="GO:0030018">
    <property type="term" value="C:Z disc"/>
    <property type="evidence" value="ECO:0007669"/>
    <property type="project" value="TreeGrafter"/>
</dbReference>
<keyword evidence="6" id="KW-1185">Reference proteome</keyword>
<evidence type="ECO:0000259" key="4">
    <source>
        <dbReference type="Pfam" id="PF00038"/>
    </source>
</evidence>
<dbReference type="GO" id="GO:0060538">
    <property type="term" value="P:skeletal muscle organ development"/>
    <property type="evidence" value="ECO:0007669"/>
    <property type="project" value="TreeGrafter"/>
</dbReference>
<reference evidence="5" key="2">
    <citation type="submission" date="2025-08" db="UniProtKB">
        <authorList>
            <consortium name="Ensembl"/>
        </authorList>
    </citation>
    <scope>IDENTIFICATION</scope>
</reference>
<dbReference type="Ensembl" id="ENSGACT00000072079.1">
    <property type="protein sequence ID" value="ENSGACP00000031153.1"/>
    <property type="gene ID" value="ENSGACG00000033666.1"/>
</dbReference>
<organism evidence="5 6">
    <name type="scientific">Gasterosteus aculeatus aculeatus</name>
    <name type="common">three-spined stickleback</name>
    <dbReference type="NCBI Taxonomy" id="481459"/>
    <lineage>
        <taxon>Eukaryota</taxon>
        <taxon>Metazoa</taxon>
        <taxon>Chordata</taxon>
        <taxon>Craniata</taxon>
        <taxon>Vertebrata</taxon>
        <taxon>Euteleostomi</taxon>
        <taxon>Actinopterygii</taxon>
        <taxon>Neopterygii</taxon>
        <taxon>Teleostei</taxon>
        <taxon>Neoteleostei</taxon>
        <taxon>Acanthomorphata</taxon>
        <taxon>Eupercaria</taxon>
        <taxon>Perciformes</taxon>
        <taxon>Cottioidei</taxon>
        <taxon>Gasterosteales</taxon>
        <taxon>Gasterosteidae</taxon>
        <taxon>Gasterosteus</taxon>
    </lineage>
</organism>
<proteinExistence type="predicted"/>
<dbReference type="Gene3D" id="1.20.5.170">
    <property type="match status" value="1"/>
</dbReference>
<evidence type="ECO:0000256" key="2">
    <source>
        <dbReference type="ARBA" id="ARBA00023054"/>
    </source>
</evidence>
<dbReference type="Proteomes" id="UP000007635">
    <property type="component" value="Chromosome I"/>
</dbReference>